<organism evidence="2 3">
    <name type="scientific">Mola mola</name>
    <name type="common">Ocean sunfish</name>
    <name type="synonym">Tetraodon mola</name>
    <dbReference type="NCBI Taxonomy" id="94237"/>
    <lineage>
        <taxon>Eukaryota</taxon>
        <taxon>Metazoa</taxon>
        <taxon>Chordata</taxon>
        <taxon>Craniata</taxon>
        <taxon>Vertebrata</taxon>
        <taxon>Euteleostomi</taxon>
        <taxon>Actinopterygii</taxon>
        <taxon>Neopterygii</taxon>
        <taxon>Teleostei</taxon>
        <taxon>Neoteleostei</taxon>
        <taxon>Acanthomorphata</taxon>
        <taxon>Eupercaria</taxon>
        <taxon>Tetraodontiformes</taxon>
        <taxon>Molidae</taxon>
        <taxon>Mola</taxon>
    </lineage>
</organism>
<protein>
    <recommendedName>
        <fullName evidence="4">Heme-binding protein soul2</fullName>
    </recommendedName>
</protein>
<dbReference type="InterPro" id="IPR006917">
    <property type="entry name" value="SOUL_heme-bd"/>
</dbReference>
<dbReference type="InterPro" id="IPR011256">
    <property type="entry name" value="Reg_factor_effector_dom_sf"/>
</dbReference>
<dbReference type="OMA" id="HYNEVWV"/>
<comment type="similarity">
    <text evidence="1">Belongs to the HEBP family.</text>
</comment>
<sequence length="172" mass="19100">MHFGTIKAVLCFSCLQNFETRRYVATEWISTKVGSVGEASEGAVMAASSKMKSFCGQQTETVCATLNEAWPVLLTRTQDGEVWYSWFVPPGTSLTEVADSSVQKETRPESTVYVRTFGGFPSLHTGQSNAEALSHDLGKSCATYTGAAYDHYFSFRHHNEIWITEEELMLCT</sequence>
<dbReference type="Pfam" id="PF04832">
    <property type="entry name" value="SOUL"/>
    <property type="match status" value="1"/>
</dbReference>
<dbReference type="GO" id="GO:0020037">
    <property type="term" value="F:heme binding"/>
    <property type="evidence" value="ECO:0007669"/>
    <property type="project" value="TreeGrafter"/>
</dbReference>
<reference evidence="2" key="2">
    <citation type="submission" date="2025-09" db="UniProtKB">
        <authorList>
            <consortium name="Ensembl"/>
        </authorList>
    </citation>
    <scope>IDENTIFICATION</scope>
</reference>
<dbReference type="AlphaFoldDB" id="A0A3Q3WCF7"/>
<evidence type="ECO:0008006" key="4">
    <source>
        <dbReference type="Google" id="ProtNLM"/>
    </source>
</evidence>
<dbReference type="Gene3D" id="3.20.80.10">
    <property type="entry name" value="Regulatory factor, effector binding domain"/>
    <property type="match status" value="1"/>
</dbReference>
<proteinExistence type="inferred from homology"/>
<dbReference type="Ensembl" id="ENSMMOT00000009908.1">
    <property type="protein sequence ID" value="ENSMMOP00000009737.1"/>
    <property type="gene ID" value="ENSMMOG00000007544.1"/>
</dbReference>
<dbReference type="GO" id="GO:0005737">
    <property type="term" value="C:cytoplasm"/>
    <property type="evidence" value="ECO:0007669"/>
    <property type="project" value="TreeGrafter"/>
</dbReference>
<evidence type="ECO:0000313" key="2">
    <source>
        <dbReference type="Ensembl" id="ENSMMOP00000009737.1"/>
    </source>
</evidence>
<accession>A0A3Q3WCF7</accession>
<dbReference type="Proteomes" id="UP000261620">
    <property type="component" value="Unplaced"/>
</dbReference>
<dbReference type="PANTHER" id="PTHR11220:SF69">
    <property type="entry name" value="HEME-BINDING PROTEIN 2"/>
    <property type="match status" value="1"/>
</dbReference>
<reference evidence="2" key="1">
    <citation type="submission" date="2025-08" db="UniProtKB">
        <authorList>
            <consortium name="Ensembl"/>
        </authorList>
    </citation>
    <scope>IDENTIFICATION</scope>
</reference>
<evidence type="ECO:0000313" key="3">
    <source>
        <dbReference type="Proteomes" id="UP000261620"/>
    </source>
</evidence>
<dbReference type="PANTHER" id="PTHR11220">
    <property type="entry name" value="HEME-BINDING PROTEIN-RELATED"/>
    <property type="match status" value="1"/>
</dbReference>
<keyword evidence="3" id="KW-1185">Reference proteome</keyword>
<dbReference type="STRING" id="94237.ENSMMOP00000009737"/>
<dbReference type="SUPFAM" id="SSF55136">
    <property type="entry name" value="Probable bacterial effector-binding domain"/>
    <property type="match status" value="1"/>
</dbReference>
<evidence type="ECO:0000256" key="1">
    <source>
        <dbReference type="ARBA" id="ARBA00009817"/>
    </source>
</evidence>
<name>A0A3Q3WCF7_MOLML</name>